<organism evidence="3 4">
    <name type="scientific">Mycena chlorophos</name>
    <name type="common">Agaric fungus</name>
    <name type="synonym">Agaricus chlorophos</name>
    <dbReference type="NCBI Taxonomy" id="658473"/>
    <lineage>
        <taxon>Eukaryota</taxon>
        <taxon>Fungi</taxon>
        <taxon>Dikarya</taxon>
        <taxon>Basidiomycota</taxon>
        <taxon>Agaricomycotina</taxon>
        <taxon>Agaricomycetes</taxon>
        <taxon>Agaricomycetidae</taxon>
        <taxon>Agaricales</taxon>
        <taxon>Marasmiineae</taxon>
        <taxon>Mycenaceae</taxon>
        <taxon>Mycena</taxon>
    </lineage>
</organism>
<dbReference type="Pfam" id="PF17667">
    <property type="entry name" value="Pkinase_fungal"/>
    <property type="match status" value="1"/>
</dbReference>
<feature type="domain" description="Fungal-type protein kinase" evidence="2">
    <location>
        <begin position="223"/>
        <end position="595"/>
    </location>
</feature>
<evidence type="ECO:0000313" key="3">
    <source>
        <dbReference type="EMBL" id="KAF7302734.1"/>
    </source>
</evidence>
<dbReference type="Gene3D" id="1.10.510.10">
    <property type="entry name" value="Transferase(Phosphotransferase) domain 1"/>
    <property type="match status" value="1"/>
</dbReference>
<evidence type="ECO:0000256" key="1">
    <source>
        <dbReference type="SAM" id="MobiDB-lite"/>
    </source>
</evidence>
<feature type="region of interest" description="Disordered" evidence="1">
    <location>
        <begin position="1"/>
        <end position="59"/>
    </location>
</feature>
<reference evidence="3" key="1">
    <citation type="submission" date="2020-05" db="EMBL/GenBank/DDBJ databases">
        <title>Mycena genomes resolve the evolution of fungal bioluminescence.</title>
        <authorList>
            <person name="Tsai I.J."/>
        </authorList>
    </citation>
    <scope>NUCLEOTIDE SEQUENCE</scope>
    <source>
        <strain evidence="3">110903Hualien_Pintung</strain>
    </source>
</reference>
<accession>A0A8H6SNU8</accession>
<feature type="compositionally biased region" description="Polar residues" evidence="1">
    <location>
        <begin position="1"/>
        <end position="11"/>
    </location>
</feature>
<dbReference type="Proteomes" id="UP000613580">
    <property type="component" value="Unassembled WGS sequence"/>
</dbReference>
<protein>
    <submittedName>
        <fullName evidence="3">SNF2 superfamily protein</fullName>
    </submittedName>
</protein>
<feature type="region of interest" description="Disordered" evidence="1">
    <location>
        <begin position="714"/>
        <end position="737"/>
    </location>
</feature>
<sequence>MSATPDASASEPSRVAAPVTPRKQRPAENPLVQKTPLAARPGSGFANEATNKADLKRDSPRAQQVWVDSAMNNFHGMVDTLSLIQSRMRPPADGEEPMVARIVRDSAHMLAKARCTLDHATTEELTKEKFMIQSFIDYVNAIGDLVLGEGKVAVSDDDAVPTWPGGAAVAEFKARIRMFIDEAGCMNLSVESKEASVQMQKNGRSLLRANGRCVSWTIEVWEHRNARLFCFDRSGFAVSSKFDWLNDEEHILPTFFNRLYNPAGSSRRINGDDLTIQPVADRQLRERIYKTVMANDFYAAMLPSLDDVTGSTLRIQAALRDEENREGNPILVECFSIGEPLSICDGLYGRATRVYRVILARDVNRDDSKGKGKPAPIYALKDAWREACRRPEADFYDFIAAKTEPERFSAAGMVVCHGSIDLNRVDSSGFRLHVTHNVPDGKNYDHHHRIHTRILLSPVGSPLCKFTSTLALAKALEHGVIQHQIAFDAGVLHRDVSEGNLLFVEETPGAQIARAFLSDWDYAEFTPAAAEEFNHLFPQRTKVDEFEVDKSLKDMTGTRPFLAIEIARASQQEAESVKHAAHHDLESFYWLLIWMILRHTEHTNPLNNMACGAVFDSILPVAKFSSLTLSEGIPVSKARDPGLRTLVASFRKLVQQQNPGDDDDDDDLVGEAAAAQVLGKSKPRRITHGAVLEVIESALQRPWPFGNTGEDKAREFVPPPTSVHVAAGGSVTGSRSKRTISAMEQDGVEVSESKKAKVVEVSGRVLRSRSKKP</sequence>
<dbReference type="InterPro" id="IPR011009">
    <property type="entry name" value="Kinase-like_dom_sf"/>
</dbReference>
<dbReference type="PANTHER" id="PTHR38248:SF2">
    <property type="entry name" value="FUNK1 11"/>
    <property type="match status" value="1"/>
</dbReference>
<evidence type="ECO:0000313" key="4">
    <source>
        <dbReference type="Proteomes" id="UP000613580"/>
    </source>
</evidence>
<proteinExistence type="predicted"/>
<comment type="caution">
    <text evidence="3">The sequence shown here is derived from an EMBL/GenBank/DDBJ whole genome shotgun (WGS) entry which is preliminary data.</text>
</comment>
<dbReference type="InterPro" id="IPR040976">
    <property type="entry name" value="Pkinase_fungal"/>
</dbReference>
<evidence type="ECO:0000259" key="2">
    <source>
        <dbReference type="Pfam" id="PF17667"/>
    </source>
</evidence>
<dbReference type="AlphaFoldDB" id="A0A8H6SNU8"/>
<dbReference type="PANTHER" id="PTHR38248">
    <property type="entry name" value="FUNK1 6"/>
    <property type="match status" value="1"/>
</dbReference>
<dbReference type="SUPFAM" id="SSF56112">
    <property type="entry name" value="Protein kinase-like (PK-like)"/>
    <property type="match status" value="1"/>
</dbReference>
<name>A0A8H6SNU8_MYCCL</name>
<dbReference type="OrthoDB" id="3271139at2759"/>
<dbReference type="EMBL" id="JACAZE010000012">
    <property type="protein sequence ID" value="KAF7302734.1"/>
    <property type="molecule type" value="Genomic_DNA"/>
</dbReference>
<keyword evidence="4" id="KW-1185">Reference proteome</keyword>
<gene>
    <name evidence="3" type="ORF">HMN09_00908300</name>
</gene>